<evidence type="ECO:0000256" key="2">
    <source>
        <dbReference type="SAM" id="Phobius"/>
    </source>
</evidence>
<feature type="compositionally biased region" description="Polar residues" evidence="1">
    <location>
        <begin position="268"/>
        <end position="280"/>
    </location>
</feature>
<feature type="transmembrane region" description="Helical" evidence="2">
    <location>
        <begin position="302"/>
        <end position="324"/>
    </location>
</feature>
<gene>
    <name evidence="4" type="ORF">N0F65_009475</name>
</gene>
<reference evidence="4" key="2">
    <citation type="journal article" date="2023" name="Microbiol Resour">
        <title>Decontamination and Annotation of the Draft Genome Sequence of the Oomycete Lagenidium giganteum ARSEF 373.</title>
        <authorList>
            <person name="Morgan W.R."/>
            <person name="Tartar A."/>
        </authorList>
    </citation>
    <scope>NUCLEOTIDE SEQUENCE</scope>
    <source>
        <strain evidence="4">ARSEF 373</strain>
    </source>
</reference>
<comment type="caution">
    <text evidence="4">The sequence shown here is derived from an EMBL/GenBank/DDBJ whole genome shotgun (WGS) entry which is preliminary data.</text>
</comment>
<evidence type="ECO:0000256" key="3">
    <source>
        <dbReference type="SAM" id="SignalP"/>
    </source>
</evidence>
<evidence type="ECO:0000256" key="1">
    <source>
        <dbReference type="SAM" id="MobiDB-lite"/>
    </source>
</evidence>
<accession>A0AAV2ZE45</accession>
<dbReference type="EMBL" id="DAKRPA010000010">
    <property type="protein sequence ID" value="DBA04240.1"/>
    <property type="molecule type" value="Genomic_DNA"/>
</dbReference>
<organism evidence="4 5">
    <name type="scientific">Lagenidium giganteum</name>
    <dbReference type="NCBI Taxonomy" id="4803"/>
    <lineage>
        <taxon>Eukaryota</taxon>
        <taxon>Sar</taxon>
        <taxon>Stramenopiles</taxon>
        <taxon>Oomycota</taxon>
        <taxon>Peronosporomycetes</taxon>
        <taxon>Pythiales</taxon>
        <taxon>Pythiaceae</taxon>
    </lineage>
</organism>
<keyword evidence="3" id="KW-0732">Signal</keyword>
<feature type="compositionally biased region" description="Low complexity" evidence="1">
    <location>
        <begin position="213"/>
        <end position="238"/>
    </location>
</feature>
<keyword evidence="2" id="KW-0812">Transmembrane</keyword>
<feature type="signal peptide" evidence="3">
    <location>
        <begin position="1"/>
        <end position="29"/>
    </location>
</feature>
<dbReference type="AlphaFoldDB" id="A0AAV2ZE45"/>
<evidence type="ECO:0000313" key="4">
    <source>
        <dbReference type="EMBL" id="DBA04240.1"/>
    </source>
</evidence>
<feature type="region of interest" description="Disordered" evidence="1">
    <location>
        <begin position="127"/>
        <end position="152"/>
    </location>
</feature>
<feature type="compositionally biased region" description="Polar residues" evidence="1">
    <location>
        <begin position="138"/>
        <end position="152"/>
    </location>
</feature>
<name>A0AAV2ZE45_9STRA</name>
<feature type="chain" id="PRO_5043730025" evidence="3">
    <location>
        <begin position="30"/>
        <end position="342"/>
    </location>
</feature>
<keyword evidence="5" id="KW-1185">Reference proteome</keyword>
<sequence>MLFNMNALKTTIFMATALAALPHLQLATAQHVRTQLWDVSVEHDATYRIDGPICSGSGAHPASWKCPKKGDVAVDACHPYLKSYVGDDKCVMPVDAECRVIHTGVWGCGLSGSVVPTPTPTPAPTTITPCPVTPSPTKPTQAPVTPSPTTMAPLTHSPCPPTQAPTLLPTHVPTTQPPTQLPTHAPTQTPTHFPTHAPTHSPCPPTLHPTHRPNTTAPTTSPTQTPTNVPTTTPRPTNGSHVNSTAVPVQEQPSAEPVDDETIHFPSTKPTATPRANQPTDVKLSATAADAKDEGSSGSSGAAVVGVVAAVVVVGCAVTGALVYKKRRAVKQQNDVTSECMP</sequence>
<proteinExistence type="predicted"/>
<dbReference type="PRINTS" id="PR01217">
    <property type="entry name" value="PRICHEXTENSN"/>
</dbReference>
<feature type="region of interest" description="Disordered" evidence="1">
    <location>
        <begin position="172"/>
        <end position="300"/>
    </location>
</feature>
<reference evidence="4" key="1">
    <citation type="submission" date="2022-11" db="EMBL/GenBank/DDBJ databases">
        <authorList>
            <person name="Morgan W.R."/>
            <person name="Tartar A."/>
        </authorList>
    </citation>
    <scope>NUCLEOTIDE SEQUENCE</scope>
    <source>
        <strain evidence="4">ARSEF 373</strain>
    </source>
</reference>
<evidence type="ECO:0000313" key="5">
    <source>
        <dbReference type="Proteomes" id="UP001146120"/>
    </source>
</evidence>
<feature type="compositionally biased region" description="Polar residues" evidence="1">
    <location>
        <begin position="239"/>
        <end position="253"/>
    </location>
</feature>
<dbReference type="Proteomes" id="UP001146120">
    <property type="component" value="Unassembled WGS sequence"/>
</dbReference>
<protein>
    <submittedName>
        <fullName evidence="4">Uncharacterized protein</fullName>
    </submittedName>
</protein>
<feature type="compositionally biased region" description="Low complexity" evidence="1">
    <location>
        <begin position="181"/>
        <end position="200"/>
    </location>
</feature>
<keyword evidence="2" id="KW-0472">Membrane</keyword>
<keyword evidence="2" id="KW-1133">Transmembrane helix</keyword>